<dbReference type="Pfam" id="PF05331">
    <property type="entry name" value="DUF742"/>
    <property type="match status" value="1"/>
</dbReference>
<keyword evidence="3" id="KW-1185">Reference proteome</keyword>
<dbReference type="EMBL" id="JAJOMB010000008">
    <property type="protein sequence ID" value="MCD5312704.1"/>
    <property type="molecule type" value="Genomic_DNA"/>
</dbReference>
<protein>
    <submittedName>
        <fullName evidence="2">DUF742 domain-containing protein</fullName>
    </submittedName>
</protein>
<feature type="compositionally biased region" description="Basic and acidic residues" evidence="1">
    <location>
        <begin position="1"/>
        <end position="10"/>
    </location>
</feature>
<sequence>MTDYSAHEGGDPPPSMVRPYARTGGRTRPVHDLDLEALVVTTVAGQDPGMNDLLSPEHSTVIELCEGTISVAEIAARLHTPLGVARVIIADMVELGLVEVLSTANASGDERDPAFLRRVLSGLQRL</sequence>
<dbReference type="PANTHER" id="PTHR36221">
    <property type="entry name" value="DUF742 DOMAIN-CONTAINING PROTEIN"/>
    <property type="match status" value="1"/>
</dbReference>
<comment type="caution">
    <text evidence="2">The sequence shown here is derived from an EMBL/GenBank/DDBJ whole genome shotgun (WGS) entry which is preliminary data.</text>
</comment>
<dbReference type="InterPro" id="IPR007995">
    <property type="entry name" value="DUF742"/>
</dbReference>
<gene>
    <name evidence="2" type="ORF">LR394_17500</name>
</gene>
<dbReference type="AlphaFoldDB" id="A0A9X1NF37"/>
<feature type="region of interest" description="Disordered" evidence="1">
    <location>
        <begin position="1"/>
        <end position="27"/>
    </location>
</feature>
<dbReference type="PANTHER" id="PTHR36221:SF1">
    <property type="entry name" value="DUF742 DOMAIN-CONTAINING PROTEIN"/>
    <property type="match status" value="1"/>
</dbReference>
<accession>A0A9X1NF37</accession>
<dbReference type="Proteomes" id="UP001138997">
    <property type="component" value="Unassembled WGS sequence"/>
</dbReference>
<dbReference type="RefSeq" id="WP_231443191.1">
    <property type="nucleotide sequence ID" value="NZ_JAJOMB010000008.1"/>
</dbReference>
<evidence type="ECO:0000313" key="3">
    <source>
        <dbReference type="Proteomes" id="UP001138997"/>
    </source>
</evidence>
<proteinExistence type="predicted"/>
<organism evidence="2 3">
    <name type="scientific">Kineosporia babensis</name>
    <dbReference type="NCBI Taxonomy" id="499548"/>
    <lineage>
        <taxon>Bacteria</taxon>
        <taxon>Bacillati</taxon>
        <taxon>Actinomycetota</taxon>
        <taxon>Actinomycetes</taxon>
        <taxon>Kineosporiales</taxon>
        <taxon>Kineosporiaceae</taxon>
        <taxon>Kineosporia</taxon>
    </lineage>
</organism>
<evidence type="ECO:0000313" key="2">
    <source>
        <dbReference type="EMBL" id="MCD5312704.1"/>
    </source>
</evidence>
<reference evidence="2" key="1">
    <citation type="submission" date="2021-11" db="EMBL/GenBank/DDBJ databases">
        <title>Streptomyces corallinus and Kineosporia corallina sp. nov., two new coral-derived marine actinobacteria.</title>
        <authorList>
            <person name="Buangrab K."/>
            <person name="Sutthacheep M."/>
            <person name="Yeemin T."/>
            <person name="Harunari E."/>
            <person name="Igarashi Y."/>
            <person name="Sripreechasak P."/>
            <person name="Kanchanasin P."/>
            <person name="Tanasupawat S."/>
            <person name="Phongsopitanun W."/>
        </authorList>
    </citation>
    <scope>NUCLEOTIDE SEQUENCE</scope>
    <source>
        <strain evidence="2">JCM 31032</strain>
    </source>
</reference>
<evidence type="ECO:0000256" key="1">
    <source>
        <dbReference type="SAM" id="MobiDB-lite"/>
    </source>
</evidence>
<name>A0A9X1NF37_9ACTN</name>